<evidence type="ECO:0000313" key="3">
    <source>
        <dbReference type="Proteomes" id="UP000327085"/>
    </source>
</evidence>
<dbReference type="Proteomes" id="UP000327085">
    <property type="component" value="Chromosome 8"/>
</dbReference>
<protein>
    <submittedName>
        <fullName evidence="2">Uncharacterized protein</fullName>
    </submittedName>
</protein>
<gene>
    <name evidence="2" type="ORF">ALMOND_2B005130</name>
</gene>
<evidence type="ECO:0000313" key="2">
    <source>
        <dbReference type="EMBL" id="VVA15863.1"/>
    </source>
</evidence>
<dbReference type="Gramene" id="VVA15863">
    <property type="protein sequence ID" value="VVA15863"/>
    <property type="gene ID" value="Prudul26B005130"/>
</dbReference>
<accession>A0A5E4EJH6</accession>
<organism evidence="2 3">
    <name type="scientific">Prunus dulcis</name>
    <name type="common">Almond</name>
    <name type="synonym">Amygdalus dulcis</name>
    <dbReference type="NCBI Taxonomy" id="3755"/>
    <lineage>
        <taxon>Eukaryota</taxon>
        <taxon>Viridiplantae</taxon>
        <taxon>Streptophyta</taxon>
        <taxon>Embryophyta</taxon>
        <taxon>Tracheophyta</taxon>
        <taxon>Spermatophyta</taxon>
        <taxon>Magnoliopsida</taxon>
        <taxon>eudicotyledons</taxon>
        <taxon>Gunneridae</taxon>
        <taxon>Pentapetalae</taxon>
        <taxon>rosids</taxon>
        <taxon>fabids</taxon>
        <taxon>Rosales</taxon>
        <taxon>Rosaceae</taxon>
        <taxon>Amygdaloideae</taxon>
        <taxon>Amygdaleae</taxon>
        <taxon>Prunus</taxon>
    </lineage>
</organism>
<dbReference type="EMBL" id="CABIKO010000016">
    <property type="protein sequence ID" value="VVA15863.1"/>
    <property type="molecule type" value="Genomic_DNA"/>
</dbReference>
<evidence type="ECO:0000256" key="1">
    <source>
        <dbReference type="SAM" id="MobiDB-lite"/>
    </source>
</evidence>
<name>A0A5E4EJH6_PRUDU</name>
<proteinExistence type="predicted"/>
<dbReference type="InParanoid" id="A0A5E4EJH6"/>
<reference evidence="3" key="1">
    <citation type="journal article" date="2020" name="Plant J.">
        <title>Transposons played a major role in the diversification between the closely related almond and peach genomes: results from the almond genome sequence.</title>
        <authorList>
            <person name="Alioto T."/>
            <person name="Alexiou K.G."/>
            <person name="Bardil A."/>
            <person name="Barteri F."/>
            <person name="Castanera R."/>
            <person name="Cruz F."/>
            <person name="Dhingra A."/>
            <person name="Duval H."/>
            <person name="Fernandez I Marti A."/>
            <person name="Frias L."/>
            <person name="Galan B."/>
            <person name="Garcia J.L."/>
            <person name="Howad W."/>
            <person name="Gomez-Garrido J."/>
            <person name="Gut M."/>
            <person name="Julca I."/>
            <person name="Morata J."/>
            <person name="Puigdomenech P."/>
            <person name="Ribeca P."/>
            <person name="Rubio Cabetas M.J."/>
            <person name="Vlasova A."/>
            <person name="Wirthensohn M."/>
            <person name="Garcia-Mas J."/>
            <person name="Gabaldon T."/>
            <person name="Casacuberta J.M."/>
            <person name="Arus P."/>
        </authorList>
    </citation>
    <scope>NUCLEOTIDE SEQUENCE [LARGE SCALE GENOMIC DNA]</scope>
    <source>
        <strain evidence="3">cv. Texas</strain>
    </source>
</reference>
<feature type="region of interest" description="Disordered" evidence="1">
    <location>
        <begin position="1"/>
        <end position="21"/>
    </location>
</feature>
<sequence>MNDIMDAKSKRMPTPNEPARGPDNHLICATCHEQAKAVLTAIMAVARAAAISSRNLSPHTKFKDEFNHFCFSCLSLTGDLLA</sequence>
<dbReference type="AlphaFoldDB" id="A0A5E4EJH6"/>